<dbReference type="InterPro" id="IPR012677">
    <property type="entry name" value="Nucleotide-bd_a/b_plait_sf"/>
</dbReference>
<evidence type="ECO:0000256" key="1">
    <source>
        <dbReference type="ARBA" id="ARBA00022884"/>
    </source>
</evidence>
<dbReference type="Gene3D" id="3.30.70.330">
    <property type="match status" value="1"/>
</dbReference>
<feature type="domain" description="RRM" evidence="3">
    <location>
        <begin position="8"/>
        <end position="90"/>
    </location>
</feature>
<evidence type="ECO:0000256" key="2">
    <source>
        <dbReference type="PROSITE-ProRule" id="PRU00176"/>
    </source>
</evidence>
<dbReference type="PANTHER" id="PTHR11176:SF57">
    <property type="entry name" value="PROTEIN BOULE"/>
    <property type="match status" value="1"/>
</dbReference>
<name>A0AAD9VEY3_ACRCE</name>
<organism evidence="4 5">
    <name type="scientific">Acropora cervicornis</name>
    <name type="common">Staghorn coral</name>
    <dbReference type="NCBI Taxonomy" id="6130"/>
    <lineage>
        <taxon>Eukaryota</taxon>
        <taxon>Metazoa</taxon>
        <taxon>Cnidaria</taxon>
        <taxon>Anthozoa</taxon>
        <taxon>Hexacorallia</taxon>
        <taxon>Scleractinia</taxon>
        <taxon>Astrocoeniina</taxon>
        <taxon>Acroporidae</taxon>
        <taxon>Acropora</taxon>
    </lineage>
</organism>
<protein>
    <submittedName>
        <fullName evidence="4">Protein boule-like</fullName>
    </submittedName>
</protein>
<dbReference type="GO" id="GO:0070935">
    <property type="term" value="P:3'-UTR-mediated mRNA stabilization"/>
    <property type="evidence" value="ECO:0007669"/>
    <property type="project" value="TreeGrafter"/>
</dbReference>
<evidence type="ECO:0000313" key="4">
    <source>
        <dbReference type="EMBL" id="KAK2571502.1"/>
    </source>
</evidence>
<keyword evidence="5" id="KW-1185">Reference proteome</keyword>
<dbReference type="InterPro" id="IPR034988">
    <property type="entry name" value="DAZ_BOULE_RRM"/>
</dbReference>
<dbReference type="InterPro" id="IPR035979">
    <property type="entry name" value="RBD_domain_sf"/>
</dbReference>
<evidence type="ECO:0000259" key="3">
    <source>
        <dbReference type="PROSITE" id="PS50102"/>
    </source>
</evidence>
<dbReference type="GO" id="GO:0005737">
    <property type="term" value="C:cytoplasm"/>
    <property type="evidence" value="ECO:0007669"/>
    <property type="project" value="TreeGrafter"/>
</dbReference>
<dbReference type="Pfam" id="PF00076">
    <property type="entry name" value="RRM_1"/>
    <property type="match status" value="1"/>
</dbReference>
<proteinExistence type="predicted"/>
<dbReference type="AlphaFoldDB" id="A0AAD9VEY3"/>
<dbReference type="PROSITE" id="PS50102">
    <property type="entry name" value="RRM"/>
    <property type="match status" value="1"/>
</dbReference>
<dbReference type="Proteomes" id="UP001249851">
    <property type="component" value="Unassembled WGS sequence"/>
</dbReference>
<dbReference type="SMART" id="SM00360">
    <property type="entry name" value="RRM"/>
    <property type="match status" value="1"/>
</dbReference>
<keyword evidence="1 2" id="KW-0694">RNA-binding</keyword>
<evidence type="ECO:0000313" key="5">
    <source>
        <dbReference type="Proteomes" id="UP001249851"/>
    </source>
</evidence>
<reference evidence="4" key="1">
    <citation type="journal article" date="2023" name="G3 (Bethesda)">
        <title>Whole genome assembly and annotation of the endangered Caribbean coral Acropora cervicornis.</title>
        <authorList>
            <person name="Selwyn J.D."/>
            <person name="Vollmer S.V."/>
        </authorList>
    </citation>
    <scope>NUCLEOTIDE SEQUENCE</scope>
    <source>
        <strain evidence="4">K2</strain>
    </source>
</reference>
<dbReference type="GO" id="GO:0045948">
    <property type="term" value="P:positive regulation of translational initiation"/>
    <property type="evidence" value="ECO:0007669"/>
    <property type="project" value="TreeGrafter"/>
</dbReference>
<dbReference type="CDD" id="cd12412">
    <property type="entry name" value="RRM_DAZL_BOULE"/>
    <property type="match status" value="1"/>
</dbReference>
<dbReference type="GO" id="GO:0003730">
    <property type="term" value="F:mRNA 3'-UTR binding"/>
    <property type="evidence" value="ECO:0007669"/>
    <property type="project" value="TreeGrafter"/>
</dbReference>
<sequence>MGDIDIGKRIFVKGFSPETTENELREYFQDFGTVKESKVVRDRNGFSKGYAFITFESQEVADQVRDQDSLEFRGKSLNVGKAVRRKSKRSFGKYYYHRQEPGESPTHGSYYAFSTSDGSMYYAMNPQQPHFVLVPAYSPQMHYQSQSPYPQHSHSGSQPIYTPTAVVGNSYLQPTPYSFHHGHSWNEIAAVPMNAAAVVPKVHPQFSAENPTEIAVATTHAQPAQIVSLAIPEGNYVPEVGTVAGELVFESSKGKPTEKKVSSIKFLKKHESPSPAGLPVTPTATIHLINGQVPSTQ</sequence>
<dbReference type="SUPFAM" id="SSF54928">
    <property type="entry name" value="RNA-binding domain, RBD"/>
    <property type="match status" value="1"/>
</dbReference>
<dbReference type="PANTHER" id="PTHR11176">
    <property type="entry name" value="BOULE-RELATED"/>
    <property type="match status" value="1"/>
</dbReference>
<reference evidence="4" key="2">
    <citation type="journal article" date="2023" name="Science">
        <title>Genomic signatures of disease resistance in endangered staghorn corals.</title>
        <authorList>
            <person name="Vollmer S.V."/>
            <person name="Selwyn J.D."/>
            <person name="Despard B.A."/>
            <person name="Roesel C.L."/>
        </authorList>
    </citation>
    <scope>NUCLEOTIDE SEQUENCE</scope>
    <source>
        <strain evidence="4">K2</strain>
    </source>
</reference>
<gene>
    <name evidence="4" type="ORF">P5673_004106</name>
</gene>
<dbReference type="InterPro" id="IPR000504">
    <property type="entry name" value="RRM_dom"/>
</dbReference>
<accession>A0AAD9VEY3</accession>
<comment type="caution">
    <text evidence="4">The sequence shown here is derived from an EMBL/GenBank/DDBJ whole genome shotgun (WGS) entry which is preliminary data.</text>
</comment>
<dbReference type="GO" id="GO:0008494">
    <property type="term" value="F:translation activator activity"/>
    <property type="evidence" value="ECO:0007669"/>
    <property type="project" value="TreeGrafter"/>
</dbReference>
<dbReference type="EMBL" id="JARQWQ010000006">
    <property type="protein sequence ID" value="KAK2571502.1"/>
    <property type="molecule type" value="Genomic_DNA"/>
</dbReference>